<feature type="domain" description="Peptidase M16 N-terminal" evidence="7">
    <location>
        <begin position="33"/>
        <end position="197"/>
    </location>
</feature>
<dbReference type="HOGENOM" id="CLU_004639_1_2_1"/>
<dbReference type="GO" id="GO:0004222">
    <property type="term" value="F:metalloendopeptidase activity"/>
    <property type="evidence" value="ECO:0007669"/>
    <property type="project" value="TreeGrafter"/>
</dbReference>
<dbReference type="GO" id="GO:0046872">
    <property type="term" value="F:metal ion binding"/>
    <property type="evidence" value="ECO:0007669"/>
    <property type="project" value="UniProtKB-KW"/>
</dbReference>
<comment type="similarity">
    <text evidence="1">Belongs to the peptidase M16 family.</text>
</comment>
<evidence type="ECO:0000259" key="10">
    <source>
        <dbReference type="Pfam" id="PF22456"/>
    </source>
</evidence>
<dbReference type="GO" id="GO:0051603">
    <property type="term" value="P:proteolysis involved in protein catabolic process"/>
    <property type="evidence" value="ECO:0007669"/>
    <property type="project" value="TreeGrafter"/>
</dbReference>
<dbReference type="Pfam" id="PF00675">
    <property type="entry name" value="Peptidase_M16"/>
    <property type="match status" value="1"/>
</dbReference>
<dbReference type="AlphaFoldDB" id="W2RZ26"/>
<keyword evidence="12" id="KW-1185">Reference proteome</keyword>
<keyword evidence="2" id="KW-0645">Protease</keyword>
<organism evidence="11 12">
    <name type="scientific">Cyphellophora europaea (strain CBS 101466)</name>
    <name type="common">Phialophora europaea</name>
    <dbReference type="NCBI Taxonomy" id="1220924"/>
    <lineage>
        <taxon>Eukaryota</taxon>
        <taxon>Fungi</taxon>
        <taxon>Dikarya</taxon>
        <taxon>Ascomycota</taxon>
        <taxon>Pezizomycotina</taxon>
        <taxon>Eurotiomycetes</taxon>
        <taxon>Chaetothyriomycetidae</taxon>
        <taxon>Chaetothyriales</taxon>
        <taxon>Cyphellophoraceae</taxon>
        <taxon>Cyphellophora</taxon>
    </lineage>
</organism>
<dbReference type="InterPro" id="IPR054734">
    <property type="entry name" value="PqqF-like_C_4"/>
</dbReference>
<dbReference type="EMBL" id="KB822719">
    <property type="protein sequence ID" value="ETN41585.1"/>
    <property type="molecule type" value="Genomic_DNA"/>
</dbReference>
<sequence>MHPVRRIADRLEKPETDDREYRVIELPNKLEALLVHDNKTDKASAALNVNVGNFSDEEDMPGMAHAVEHLLFMGTEKYPVENEYSSYLSSNSGYSNAYTAATQTNYFFECAAVHESDQGGNGASNGASAQTNGVVNGATKGPLYGALDRFAQFFVKPLFLENTLDREMRAVDSENKKNLQNDMWRLSQLAKSLSNPKHPYHHFSTGNLKTLKEEPEKRGVKIRDEFIRFYEEHYSANRMKLVVLGRESLDELEDWVVELFSEVKNKDLPQNRWDVEHPLTANELSTEIFAKPVMESRSLEISFPWQDEDEMYETQPARFISHLIGHEGPGSILAYLKDKGLANSLSAGYHTVCPGTAFFEIDISLTPEGLKNYRDVVKHVFQYISMMKENPPVDWMHEEMKNMAEVDFRFRQKSPASRFTSGTSSVMQKPLPREWLLSGISKFRKFDPEAIVHAMQSLKDDNFRLMVVSQDYPGDWNQREKWYGTDFKVQKFPLEIKEEFRKALSAPASDRPEELHLPHRNEFIPTRLDVEKLDVKEPTKTPKLLRNDDKMRLWWKKDDSFWVPKANINILLRNGLTYATPANYVKTVLFTSMVKDALNTYSYDAEISGLVYNVVADPSGMNILVHGYNDKMAVLLEKILLTVRDLEFRQDRFDIIKERKIRQYKNWDYQQPYHIIGDYTRWLLNEKAWMTHQYAAELPHVTLEDLRSFSPQLISQAHIEVLAHGNLHRDEAKKIGSLIEVTLTPRALPVSQWQMRRNMILPQGSNAIYKTSLVDPENVNHGIEYYVQVGQVMDISLRSKLQLFAQITEEPAFDQLRTKEQLGYVVWSGVRPAATMMGYRILIQSERDPEYLESRCDAFMLKMRSYVEDMSTEDFEGHKRSLINKRLERLKNLDSETSRLWGYVSNEYFNFFQVDRDVESIRKLTKQDIVDFYTNFLAPESLTRAKLAIHLEAQQQAPTEVEVDTAAQKQQFVQVLLEVVTTVDGTVDEAQLAASLKIVDVANMAAVVQAVKSSVSEAKAAEVVNQLEQAIPQVYLALKIVPKAKSSDAEAVSDGDKTPEVELLAPTVIEDVVRWKAGLEVSRGPVAVADLKDFEESEPKL</sequence>
<dbReference type="PANTHER" id="PTHR43690">
    <property type="entry name" value="NARDILYSIN"/>
    <property type="match status" value="1"/>
</dbReference>
<dbReference type="PANTHER" id="PTHR43690:SF18">
    <property type="entry name" value="INSULIN-DEGRADING ENZYME-RELATED"/>
    <property type="match status" value="1"/>
</dbReference>
<evidence type="ECO:0000259" key="9">
    <source>
        <dbReference type="Pfam" id="PF16187"/>
    </source>
</evidence>
<evidence type="ECO:0008006" key="13">
    <source>
        <dbReference type="Google" id="ProtNLM"/>
    </source>
</evidence>
<evidence type="ECO:0000256" key="5">
    <source>
        <dbReference type="ARBA" id="ARBA00022833"/>
    </source>
</evidence>
<evidence type="ECO:0000256" key="1">
    <source>
        <dbReference type="ARBA" id="ARBA00007261"/>
    </source>
</evidence>
<evidence type="ECO:0000313" key="12">
    <source>
        <dbReference type="Proteomes" id="UP000030752"/>
    </source>
</evidence>
<dbReference type="FunFam" id="3.30.830.10:FF:000003">
    <property type="entry name" value="Insulin-degrading enzyme"/>
    <property type="match status" value="1"/>
</dbReference>
<dbReference type="InterPro" id="IPR011249">
    <property type="entry name" value="Metalloenz_LuxS/M16"/>
</dbReference>
<feature type="domain" description="Peptidase M16 middle/third" evidence="9">
    <location>
        <begin position="408"/>
        <end position="696"/>
    </location>
</feature>
<gene>
    <name evidence="11" type="ORF">HMPREF1541_03521</name>
</gene>
<dbReference type="FunCoup" id="W2RZ26">
    <property type="interactions" value="1000"/>
</dbReference>
<accession>W2RZ26</accession>
<dbReference type="InterPro" id="IPR050626">
    <property type="entry name" value="Peptidase_M16"/>
</dbReference>
<dbReference type="VEuPathDB" id="FungiDB:HMPREF1541_03521"/>
<dbReference type="InterPro" id="IPR007863">
    <property type="entry name" value="Peptidase_M16_C"/>
</dbReference>
<dbReference type="eggNOG" id="KOG0959">
    <property type="taxonomic scope" value="Eukaryota"/>
</dbReference>
<keyword evidence="3" id="KW-0479">Metal-binding</keyword>
<evidence type="ECO:0000256" key="3">
    <source>
        <dbReference type="ARBA" id="ARBA00022723"/>
    </source>
</evidence>
<evidence type="ECO:0000256" key="4">
    <source>
        <dbReference type="ARBA" id="ARBA00022801"/>
    </source>
</evidence>
<name>W2RZ26_CYPE1</name>
<evidence type="ECO:0000259" key="8">
    <source>
        <dbReference type="Pfam" id="PF05193"/>
    </source>
</evidence>
<dbReference type="InterPro" id="IPR011765">
    <property type="entry name" value="Pept_M16_N"/>
</dbReference>
<dbReference type="GO" id="GO:0005829">
    <property type="term" value="C:cytosol"/>
    <property type="evidence" value="ECO:0007669"/>
    <property type="project" value="TreeGrafter"/>
</dbReference>
<dbReference type="GeneID" id="19970860"/>
<dbReference type="Proteomes" id="UP000030752">
    <property type="component" value="Unassembled WGS sequence"/>
</dbReference>
<keyword evidence="6" id="KW-0482">Metalloprotease</keyword>
<evidence type="ECO:0000259" key="7">
    <source>
        <dbReference type="Pfam" id="PF00675"/>
    </source>
</evidence>
<keyword evidence="4" id="KW-0378">Hydrolase</keyword>
<dbReference type="Pfam" id="PF22456">
    <property type="entry name" value="PqqF-like_C_4"/>
    <property type="match status" value="1"/>
</dbReference>
<dbReference type="Gene3D" id="3.30.830.10">
    <property type="entry name" value="Metalloenzyme, LuxS/M16 peptidase-like"/>
    <property type="match status" value="4"/>
</dbReference>
<dbReference type="FunFam" id="3.30.830.10:FF:000005">
    <property type="entry name" value="nardilysin isoform X1"/>
    <property type="match status" value="1"/>
</dbReference>
<dbReference type="GO" id="GO:0005739">
    <property type="term" value="C:mitochondrion"/>
    <property type="evidence" value="ECO:0007669"/>
    <property type="project" value="TreeGrafter"/>
</dbReference>
<dbReference type="InterPro" id="IPR032632">
    <property type="entry name" value="Peptidase_M16_M"/>
</dbReference>
<evidence type="ECO:0000256" key="6">
    <source>
        <dbReference type="ARBA" id="ARBA00023049"/>
    </source>
</evidence>
<protein>
    <recommendedName>
        <fullName evidence="13">Peptidase M16 N-terminal domain-containing protein</fullName>
    </recommendedName>
</protein>
<dbReference type="FunFam" id="3.30.830.10:FF:000004">
    <property type="entry name" value="Putative insulin-degrading enzyme"/>
    <property type="match status" value="1"/>
</dbReference>
<dbReference type="MEROPS" id="M16.008"/>
<proteinExistence type="inferred from homology"/>
<dbReference type="InParanoid" id="W2RZ26"/>
<dbReference type="Pfam" id="PF16187">
    <property type="entry name" value="Peptidase_M16_M"/>
    <property type="match status" value="1"/>
</dbReference>
<dbReference type="RefSeq" id="XP_008716094.1">
    <property type="nucleotide sequence ID" value="XM_008717872.1"/>
</dbReference>
<dbReference type="Pfam" id="PF05193">
    <property type="entry name" value="Peptidase_M16_C"/>
    <property type="match status" value="1"/>
</dbReference>
<feature type="domain" description="Peptidase M16 C-terminal" evidence="8">
    <location>
        <begin position="223"/>
        <end position="402"/>
    </location>
</feature>
<reference evidence="11 12" key="1">
    <citation type="submission" date="2013-03" db="EMBL/GenBank/DDBJ databases">
        <title>The Genome Sequence of Phialophora europaea CBS 101466.</title>
        <authorList>
            <consortium name="The Broad Institute Genomics Platform"/>
            <person name="Cuomo C."/>
            <person name="de Hoog S."/>
            <person name="Gorbushina A."/>
            <person name="Walker B."/>
            <person name="Young S.K."/>
            <person name="Zeng Q."/>
            <person name="Gargeya S."/>
            <person name="Fitzgerald M."/>
            <person name="Haas B."/>
            <person name="Abouelleil A."/>
            <person name="Allen A.W."/>
            <person name="Alvarado L."/>
            <person name="Arachchi H.M."/>
            <person name="Berlin A.M."/>
            <person name="Chapman S.B."/>
            <person name="Gainer-Dewar J."/>
            <person name="Goldberg J."/>
            <person name="Griggs A."/>
            <person name="Gujja S."/>
            <person name="Hansen M."/>
            <person name="Howarth C."/>
            <person name="Imamovic A."/>
            <person name="Ireland A."/>
            <person name="Larimer J."/>
            <person name="McCowan C."/>
            <person name="Murphy C."/>
            <person name="Pearson M."/>
            <person name="Poon T.W."/>
            <person name="Priest M."/>
            <person name="Roberts A."/>
            <person name="Saif S."/>
            <person name="Shea T."/>
            <person name="Sisk P."/>
            <person name="Sykes S."/>
            <person name="Wortman J."/>
            <person name="Nusbaum C."/>
            <person name="Birren B."/>
        </authorList>
    </citation>
    <scope>NUCLEOTIDE SEQUENCE [LARGE SCALE GENOMIC DNA]</scope>
    <source>
        <strain evidence="11 12">CBS 101466</strain>
    </source>
</reference>
<dbReference type="STRING" id="1220924.W2RZ26"/>
<dbReference type="SUPFAM" id="SSF63411">
    <property type="entry name" value="LuxS/MPP-like metallohydrolase"/>
    <property type="match status" value="4"/>
</dbReference>
<keyword evidence="5" id="KW-0862">Zinc</keyword>
<feature type="domain" description="Coenzyme PQQ synthesis protein F-like C-terminal lobe" evidence="10">
    <location>
        <begin position="803"/>
        <end position="901"/>
    </location>
</feature>
<dbReference type="GO" id="GO:0043171">
    <property type="term" value="P:peptide catabolic process"/>
    <property type="evidence" value="ECO:0007669"/>
    <property type="project" value="TreeGrafter"/>
</dbReference>
<dbReference type="OrthoDB" id="952271at2759"/>
<evidence type="ECO:0000256" key="2">
    <source>
        <dbReference type="ARBA" id="ARBA00022670"/>
    </source>
</evidence>
<evidence type="ECO:0000313" key="11">
    <source>
        <dbReference type="EMBL" id="ETN41585.1"/>
    </source>
</evidence>